<dbReference type="Pfam" id="PF18014">
    <property type="entry name" value="Acetyltransf_18"/>
    <property type="match status" value="1"/>
</dbReference>
<feature type="domain" description="N-acetyltransferase" evidence="1">
    <location>
        <begin position="55"/>
        <end position="247"/>
    </location>
</feature>
<dbReference type="InterPro" id="IPR000182">
    <property type="entry name" value="GNAT_dom"/>
</dbReference>
<name>A0AA39LI69_9BILA</name>
<dbReference type="PROSITE" id="PS51186">
    <property type="entry name" value="GNAT"/>
    <property type="match status" value="1"/>
</dbReference>
<gene>
    <name evidence="2" type="ORF">QR680_002694</name>
</gene>
<dbReference type="InterPro" id="IPR016181">
    <property type="entry name" value="Acyl_CoA_acyltransferase"/>
</dbReference>
<dbReference type="Proteomes" id="UP001175271">
    <property type="component" value="Unassembled WGS sequence"/>
</dbReference>
<evidence type="ECO:0000313" key="3">
    <source>
        <dbReference type="Proteomes" id="UP001175271"/>
    </source>
</evidence>
<keyword evidence="3" id="KW-1185">Reference proteome</keyword>
<dbReference type="CDD" id="cd04301">
    <property type="entry name" value="NAT_SF"/>
    <property type="match status" value="1"/>
</dbReference>
<dbReference type="Gene3D" id="3.40.630.90">
    <property type="match status" value="1"/>
</dbReference>
<accession>A0AA39LI69</accession>
<dbReference type="PANTHER" id="PTHR47237:SF2">
    <property type="entry name" value="BLL4206 PROTEIN"/>
    <property type="match status" value="1"/>
</dbReference>
<dbReference type="Pfam" id="PF13508">
    <property type="entry name" value="Acetyltransf_7"/>
    <property type="match status" value="1"/>
</dbReference>
<evidence type="ECO:0000259" key="1">
    <source>
        <dbReference type="PROSITE" id="PS51186"/>
    </source>
</evidence>
<comment type="caution">
    <text evidence="2">The sequence shown here is derived from an EMBL/GenBank/DDBJ whole genome shotgun (WGS) entry which is preliminary data.</text>
</comment>
<dbReference type="Gene3D" id="3.40.630.30">
    <property type="match status" value="1"/>
</dbReference>
<protein>
    <recommendedName>
        <fullName evidence="1">N-acetyltransferase domain-containing protein</fullName>
    </recommendedName>
</protein>
<proteinExistence type="predicted"/>
<dbReference type="GO" id="GO:0016747">
    <property type="term" value="F:acyltransferase activity, transferring groups other than amino-acyl groups"/>
    <property type="evidence" value="ECO:0007669"/>
    <property type="project" value="InterPro"/>
</dbReference>
<reference evidence="2" key="1">
    <citation type="submission" date="2023-06" db="EMBL/GenBank/DDBJ databases">
        <title>Genomic analysis of the entomopathogenic nematode Steinernema hermaphroditum.</title>
        <authorList>
            <person name="Schwarz E.M."/>
            <person name="Heppert J.K."/>
            <person name="Baniya A."/>
            <person name="Schwartz H.T."/>
            <person name="Tan C.-H."/>
            <person name="Antoshechkin I."/>
            <person name="Sternberg P.W."/>
            <person name="Goodrich-Blair H."/>
            <person name="Dillman A.R."/>
        </authorList>
    </citation>
    <scope>NUCLEOTIDE SEQUENCE</scope>
    <source>
        <strain evidence="2">PS9179</strain>
        <tissue evidence="2">Whole animal</tissue>
    </source>
</reference>
<evidence type="ECO:0000313" key="2">
    <source>
        <dbReference type="EMBL" id="KAK0398656.1"/>
    </source>
</evidence>
<dbReference type="PANTHER" id="PTHR47237">
    <property type="entry name" value="SLL0310 PROTEIN"/>
    <property type="match status" value="1"/>
</dbReference>
<dbReference type="InterPro" id="IPR041496">
    <property type="entry name" value="YitH/HolE_GNAT"/>
</dbReference>
<dbReference type="SUPFAM" id="SSF55729">
    <property type="entry name" value="Acyl-CoA N-acyltransferases (Nat)"/>
    <property type="match status" value="1"/>
</dbReference>
<organism evidence="2 3">
    <name type="scientific">Steinernema hermaphroditum</name>
    <dbReference type="NCBI Taxonomy" id="289476"/>
    <lineage>
        <taxon>Eukaryota</taxon>
        <taxon>Metazoa</taxon>
        <taxon>Ecdysozoa</taxon>
        <taxon>Nematoda</taxon>
        <taxon>Chromadorea</taxon>
        <taxon>Rhabditida</taxon>
        <taxon>Tylenchina</taxon>
        <taxon>Panagrolaimomorpha</taxon>
        <taxon>Strongyloidoidea</taxon>
        <taxon>Steinernematidae</taxon>
        <taxon>Steinernema</taxon>
    </lineage>
</organism>
<dbReference type="InterPro" id="IPR052729">
    <property type="entry name" value="Acyl/Acetyltrans_Enzymes"/>
</dbReference>
<sequence>MAWSDVKLTPFKEIIKRQPPAIPGEPFHMQPYSNDLPKLVGNPWYGAYSKHGFWYKFRYAKKMDYDYIAARSVESKNNFLLYASYDLCINNGTTYLIAENQRNEIIGCVSKTVADGQLILGSYYVDENYRHSGIGLSLIKEVMNDATQRYVFHSPSHLSNKVYEKIGLRPLGNDWAFQRVILFKAENVVQQTSPDIKSGKDVICTQSARHLFSFDSHICGYNREEYLKSLIKHDSVQSAVHYDTNNEVIGFCVAIEVERQEAKQIWVGPWYAADSITAENLLRHILGLFEDYTEVHILLPKRNAEALPIVSKLADKKGKFEIERIYFQTCASDGSMAGDTSKVFGTGDLNSQLL</sequence>
<dbReference type="AlphaFoldDB" id="A0AA39LI69"/>
<dbReference type="EMBL" id="JAUCMV010000005">
    <property type="protein sequence ID" value="KAK0398656.1"/>
    <property type="molecule type" value="Genomic_DNA"/>
</dbReference>